<dbReference type="EMBL" id="MLQQ01000005">
    <property type="protein sequence ID" value="OIJ14624.1"/>
    <property type="molecule type" value="Genomic_DNA"/>
</dbReference>
<comment type="caution">
    <text evidence="4">The sequence shown here is derived from an EMBL/GenBank/DDBJ whole genome shotgun (WGS) entry which is preliminary data.</text>
</comment>
<keyword evidence="2" id="KW-0732">Signal</keyword>
<feature type="domain" description="GerMN" evidence="3">
    <location>
        <begin position="104"/>
        <end position="192"/>
    </location>
</feature>
<keyword evidence="5" id="KW-1185">Reference proteome</keyword>
<feature type="region of interest" description="Disordered" evidence="1">
    <location>
        <begin position="35"/>
        <end position="64"/>
    </location>
</feature>
<dbReference type="OrthoDB" id="1954033at2"/>
<dbReference type="InterPro" id="IPR019606">
    <property type="entry name" value="GerMN"/>
</dbReference>
<proteinExistence type="predicted"/>
<dbReference type="AlphaFoldDB" id="A0A1S2LQL6"/>
<feature type="compositionally biased region" description="Acidic residues" evidence="1">
    <location>
        <begin position="49"/>
        <end position="61"/>
    </location>
</feature>
<feature type="compositionally biased region" description="Basic and acidic residues" evidence="1">
    <location>
        <begin position="39"/>
        <end position="48"/>
    </location>
</feature>
<gene>
    <name evidence="4" type="ORF">BKP35_06125</name>
</gene>
<evidence type="ECO:0000256" key="1">
    <source>
        <dbReference type="SAM" id="MobiDB-lite"/>
    </source>
</evidence>
<protein>
    <recommendedName>
        <fullName evidence="3">GerMN domain-containing protein</fullName>
    </recommendedName>
</protein>
<reference evidence="4 5" key="1">
    <citation type="submission" date="2016-10" db="EMBL/GenBank/DDBJ databases">
        <title>Draft genome sequences of four alkaliphilic bacteria belonging to the Anaerobacillus genus.</title>
        <authorList>
            <person name="Bassil N.M."/>
            <person name="Lloyd J.R."/>
        </authorList>
    </citation>
    <scope>NUCLEOTIDE SEQUENCE [LARGE SCALE GENOMIC DNA]</scope>
    <source>
        <strain evidence="4 5">DSM 15340</strain>
    </source>
</reference>
<accession>A0A1S2LQL6</accession>
<organism evidence="4 5">
    <name type="scientific">Anaerobacillus arseniciselenatis</name>
    <dbReference type="NCBI Taxonomy" id="85682"/>
    <lineage>
        <taxon>Bacteria</taxon>
        <taxon>Bacillati</taxon>
        <taxon>Bacillota</taxon>
        <taxon>Bacilli</taxon>
        <taxon>Bacillales</taxon>
        <taxon>Bacillaceae</taxon>
        <taxon>Anaerobacillus</taxon>
    </lineage>
</organism>
<evidence type="ECO:0000259" key="3">
    <source>
        <dbReference type="SMART" id="SM00909"/>
    </source>
</evidence>
<dbReference type="PROSITE" id="PS51257">
    <property type="entry name" value="PROKAR_LIPOPROTEIN"/>
    <property type="match status" value="1"/>
</dbReference>
<feature type="signal peptide" evidence="2">
    <location>
        <begin position="1"/>
        <end position="22"/>
    </location>
</feature>
<dbReference type="RefSeq" id="WP_071312505.1">
    <property type="nucleotide sequence ID" value="NZ_MLQQ01000005.1"/>
</dbReference>
<evidence type="ECO:0000313" key="5">
    <source>
        <dbReference type="Proteomes" id="UP000180098"/>
    </source>
</evidence>
<evidence type="ECO:0000313" key="4">
    <source>
        <dbReference type="EMBL" id="OIJ14624.1"/>
    </source>
</evidence>
<feature type="chain" id="PRO_5038829327" description="GerMN domain-containing protein" evidence="2">
    <location>
        <begin position="23"/>
        <end position="214"/>
    </location>
</feature>
<dbReference type="Pfam" id="PF10646">
    <property type="entry name" value="Germane"/>
    <property type="match status" value="1"/>
</dbReference>
<evidence type="ECO:0000256" key="2">
    <source>
        <dbReference type="SAM" id="SignalP"/>
    </source>
</evidence>
<dbReference type="SMART" id="SM00909">
    <property type="entry name" value="Germane"/>
    <property type="match status" value="1"/>
</dbReference>
<sequence length="214" mass="23919">MKKKISYLVLTLLLLLVISACGQATSDNMQEENLQAGTDTEKSQTKDETNEEVEQPVESNEETTKVTNEVEVLNPINLYFSDLDLMNIYRVKVDTSLTKDSEGLKEALQLWINGPEPTKDGLTSLLPEGVTVQSVENIDDVLHVSFSNELQQANLGSTGESFLIQQITMVVEQFGYNEVFILIDGEIDTEFLGHVGLDQIFTTNSPEDYELYTN</sequence>
<name>A0A1S2LQL6_9BACI</name>
<dbReference type="Proteomes" id="UP000180098">
    <property type="component" value="Unassembled WGS sequence"/>
</dbReference>